<dbReference type="InterPro" id="IPR001915">
    <property type="entry name" value="Peptidase_M48"/>
</dbReference>
<keyword evidence="3" id="KW-0479">Metal-binding</keyword>
<dbReference type="Proteomes" id="UP000191931">
    <property type="component" value="Unassembled WGS sequence"/>
</dbReference>
<keyword evidence="5" id="KW-0862">Zinc</keyword>
<dbReference type="RefSeq" id="WP_080804143.1">
    <property type="nucleotide sequence ID" value="NZ_LT828545.1"/>
</dbReference>
<dbReference type="PANTHER" id="PTHR22726">
    <property type="entry name" value="METALLOENDOPEPTIDASE OMA1"/>
    <property type="match status" value="1"/>
</dbReference>
<evidence type="ECO:0000256" key="3">
    <source>
        <dbReference type="ARBA" id="ARBA00022723"/>
    </source>
</evidence>
<evidence type="ECO:0000313" key="10">
    <source>
        <dbReference type="Proteomes" id="UP000191931"/>
    </source>
</evidence>
<keyword evidence="7" id="KW-0812">Transmembrane</keyword>
<proteinExistence type="predicted"/>
<dbReference type="AlphaFoldDB" id="A0A1W1H5F4"/>
<dbReference type="Pfam" id="PF01435">
    <property type="entry name" value="Peptidase_M48"/>
    <property type="match status" value="1"/>
</dbReference>
<feature type="domain" description="Peptidase M48" evidence="8">
    <location>
        <begin position="89"/>
        <end position="267"/>
    </location>
</feature>
<dbReference type="InterPro" id="IPR051156">
    <property type="entry name" value="Mito/Outer_Membr_Metalloprot"/>
</dbReference>
<organism evidence="9 10">
    <name type="scientific">Desulfamplus magnetovallimortis</name>
    <dbReference type="NCBI Taxonomy" id="1246637"/>
    <lineage>
        <taxon>Bacteria</taxon>
        <taxon>Pseudomonadati</taxon>
        <taxon>Thermodesulfobacteriota</taxon>
        <taxon>Desulfobacteria</taxon>
        <taxon>Desulfobacterales</taxon>
        <taxon>Desulfobacteraceae</taxon>
        <taxon>Desulfamplus</taxon>
    </lineage>
</organism>
<evidence type="ECO:0000256" key="6">
    <source>
        <dbReference type="ARBA" id="ARBA00023049"/>
    </source>
</evidence>
<evidence type="ECO:0000256" key="2">
    <source>
        <dbReference type="ARBA" id="ARBA00022670"/>
    </source>
</evidence>
<keyword evidence="7" id="KW-1133">Transmembrane helix</keyword>
<dbReference type="SMART" id="SM00028">
    <property type="entry name" value="TPR"/>
    <property type="match status" value="2"/>
</dbReference>
<keyword evidence="4" id="KW-0378">Hydrolase</keyword>
<keyword evidence="2" id="KW-0645">Protease</keyword>
<feature type="transmembrane region" description="Helical" evidence="7">
    <location>
        <begin position="20"/>
        <end position="42"/>
    </location>
</feature>
<evidence type="ECO:0000256" key="1">
    <source>
        <dbReference type="ARBA" id="ARBA00001947"/>
    </source>
</evidence>
<evidence type="ECO:0000256" key="5">
    <source>
        <dbReference type="ARBA" id="ARBA00022833"/>
    </source>
</evidence>
<evidence type="ECO:0000259" key="8">
    <source>
        <dbReference type="Pfam" id="PF01435"/>
    </source>
</evidence>
<evidence type="ECO:0000256" key="4">
    <source>
        <dbReference type="ARBA" id="ARBA00022801"/>
    </source>
</evidence>
<gene>
    <name evidence="9" type="ORF">MTBBW1_1060027</name>
</gene>
<evidence type="ECO:0000313" key="9">
    <source>
        <dbReference type="EMBL" id="SLM27676.1"/>
    </source>
</evidence>
<dbReference type="GO" id="GO:0046872">
    <property type="term" value="F:metal ion binding"/>
    <property type="evidence" value="ECO:0007669"/>
    <property type="project" value="UniProtKB-KW"/>
</dbReference>
<dbReference type="Gene3D" id="3.30.2010.10">
    <property type="entry name" value="Metalloproteases ('zincins'), catalytic domain"/>
    <property type="match status" value="1"/>
</dbReference>
<keyword evidence="6" id="KW-0482">Metalloprotease</keyword>
<dbReference type="CDD" id="cd07333">
    <property type="entry name" value="M48C_bepA_like"/>
    <property type="match status" value="1"/>
</dbReference>
<accession>A0A1W1H5F4</accession>
<dbReference type="OrthoDB" id="9810445at2"/>
<dbReference type="GO" id="GO:0051603">
    <property type="term" value="P:proteolysis involved in protein catabolic process"/>
    <property type="evidence" value="ECO:0007669"/>
    <property type="project" value="TreeGrafter"/>
</dbReference>
<dbReference type="STRING" id="1246637.MTBBW1_1060027"/>
<dbReference type="GO" id="GO:0016020">
    <property type="term" value="C:membrane"/>
    <property type="evidence" value="ECO:0007669"/>
    <property type="project" value="TreeGrafter"/>
</dbReference>
<comment type="cofactor">
    <cofactor evidence="1">
        <name>Zn(2+)</name>
        <dbReference type="ChEBI" id="CHEBI:29105"/>
    </cofactor>
</comment>
<reference evidence="9 10" key="1">
    <citation type="submission" date="2017-03" db="EMBL/GenBank/DDBJ databases">
        <authorList>
            <person name="Afonso C.L."/>
            <person name="Miller P.J."/>
            <person name="Scott M.A."/>
            <person name="Spackman E."/>
            <person name="Goraichik I."/>
            <person name="Dimitrov K.M."/>
            <person name="Suarez D.L."/>
            <person name="Swayne D.E."/>
        </authorList>
    </citation>
    <scope>NUCLEOTIDE SEQUENCE [LARGE SCALE GENOMIC DNA]</scope>
    <source>
        <strain evidence="9">PRJEB14757</strain>
    </source>
</reference>
<sequence>MDLLGISIKTMYFSGMTLRLFKLLRVLLSFLWVFIYVVIISAETADAISISKEKEIADEFMETIKKQGKIINDPISSALVSGIGKTIVSNLPPQPFAYSFYIMDEEQFNAFAGPGSNIFINRGLITSLDTVDELAGIIGHEIAHSSCRHISDMIDQSRVMSIGTLAGVLAGVLVGASAGGGTDLGQAVAIGSMAAGQTMMLSYSREHESEADQKGLAYIAASNFNPMGLLTGLEKIRNRDWYGSEHVPDYLKTHPGTTERIVNIQSWLERNSAPNENAISPVNSFRFEMVKSRLAAIYGDEYEMENRFLGILEKNPESAPAHYGMALLMERKNRVTESLEHLRHALSQRPFDPLILLETGKVNILSGNAEKALQVVQGLENISEIEMDVWYVKSEAQLLLGNFSVAEKGFEKVIANGSHRFPKAYYHMALIKDKKDAGPGKSDSISETPAISHYFLGLYYYEMKNMKNARFHLEKSIENLDDKEKRSEAEKILGKIIKQKKEG</sequence>
<dbReference type="SUPFAM" id="SSF48452">
    <property type="entry name" value="TPR-like"/>
    <property type="match status" value="1"/>
</dbReference>
<dbReference type="GO" id="GO:0004222">
    <property type="term" value="F:metalloendopeptidase activity"/>
    <property type="evidence" value="ECO:0007669"/>
    <property type="project" value="InterPro"/>
</dbReference>
<evidence type="ECO:0000256" key="7">
    <source>
        <dbReference type="SAM" id="Phobius"/>
    </source>
</evidence>
<protein>
    <submittedName>
        <fullName evidence="9">TPR domain family protein</fullName>
    </submittedName>
</protein>
<dbReference type="InterPro" id="IPR019734">
    <property type="entry name" value="TPR_rpt"/>
</dbReference>
<dbReference type="Gene3D" id="1.25.40.10">
    <property type="entry name" value="Tetratricopeptide repeat domain"/>
    <property type="match status" value="1"/>
</dbReference>
<dbReference type="PANTHER" id="PTHR22726:SF1">
    <property type="entry name" value="METALLOENDOPEPTIDASE OMA1, MITOCHONDRIAL"/>
    <property type="match status" value="1"/>
</dbReference>
<dbReference type="InterPro" id="IPR011990">
    <property type="entry name" value="TPR-like_helical_dom_sf"/>
</dbReference>
<keyword evidence="10" id="KW-1185">Reference proteome</keyword>
<name>A0A1W1H5F4_9BACT</name>
<dbReference type="EMBL" id="FWEV01000009">
    <property type="protein sequence ID" value="SLM27676.1"/>
    <property type="molecule type" value="Genomic_DNA"/>
</dbReference>
<keyword evidence="7" id="KW-0472">Membrane</keyword>